<dbReference type="PANTHER" id="PTHR13360">
    <property type="entry name" value="ACTIVATING SIGNAL COINTEGRATOR 1 COMPLEX SUBUNIT 1"/>
    <property type="match status" value="1"/>
</dbReference>
<dbReference type="Proteomes" id="UP001634393">
    <property type="component" value="Unassembled WGS sequence"/>
</dbReference>
<dbReference type="InterPro" id="IPR004088">
    <property type="entry name" value="KH_dom_type_1"/>
</dbReference>
<evidence type="ECO:0000259" key="3">
    <source>
        <dbReference type="SMART" id="SM00322"/>
    </source>
</evidence>
<comment type="caution">
    <text evidence="4">The sequence shown here is derived from an EMBL/GenBank/DDBJ whole genome shotgun (WGS) entry which is preliminary data.</text>
</comment>
<dbReference type="Gene3D" id="3.30.1370.10">
    <property type="entry name" value="K Homology domain, type 1"/>
    <property type="match status" value="1"/>
</dbReference>
<protein>
    <recommendedName>
        <fullName evidence="3">K Homology domain-containing protein</fullName>
    </recommendedName>
</protein>
<feature type="region of interest" description="Disordered" evidence="2">
    <location>
        <begin position="249"/>
        <end position="271"/>
    </location>
</feature>
<reference evidence="4 5" key="1">
    <citation type="submission" date="2024-12" db="EMBL/GenBank/DDBJ databases">
        <title>The unique morphological basis and parallel evolutionary history of personate flowers in Penstemon.</title>
        <authorList>
            <person name="Depatie T.H."/>
            <person name="Wessinger C.A."/>
        </authorList>
    </citation>
    <scope>NUCLEOTIDE SEQUENCE [LARGE SCALE GENOMIC DNA]</scope>
    <source>
        <strain evidence="4">WTNN_2</strain>
        <tissue evidence="4">Leaf</tissue>
    </source>
</reference>
<dbReference type="AlphaFoldDB" id="A0ABD3TY04"/>
<dbReference type="InterPro" id="IPR004087">
    <property type="entry name" value="KH_dom"/>
</dbReference>
<dbReference type="InterPro" id="IPR009097">
    <property type="entry name" value="Cyclic_Pdiesterase"/>
</dbReference>
<dbReference type="InterPro" id="IPR036612">
    <property type="entry name" value="KH_dom_type_1_sf"/>
</dbReference>
<proteinExistence type="predicted"/>
<dbReference type="SMART" id="SM00322">
    <property type="entry name" value="KH"/>
    <property type="match status" value="1"/>
</dbReference>
<feature type="compositionally biased region" description="Polar residues" evidence="2">
    <location>
        <begin position="117"/>
        <end position="128"/>
    </location>
</feature>
<evidence type="ECO:0000313" key="5">
    <source>
        <dbReference type="Proteomes" id="UP001634393"/>
    </source>
</evidence>
<evidence type="ECO:0000256" key="1">
    <source>
        <dbReference type="PROSITE-ProRule" id="PRU00117"/>
    </source>
</evidence>
<dbReference type="GO" id="GO:0003723">
    <property type="term" value="F:RNA binding"/>
    <property type="evidence" value="ECO:0007669"/>
    <property type="project" value="UniProtKB-UniRule"/>
</dbReference>
<feature type="domain" description="K Homology" evidence="3">
    <location>
        <begin position="137"/>
        <end position="205"/>
    </location>
</feature>
<sequence>MIAARSLLRISSDAWKSKNTLEHLQKSRLLHGLSCELKMDVRKGNQIDVDRRKRKTVTQTWRAVSTQPNYCEDDVEKGEPEVLQEEVHSYVSSTVSIAKSETSNPKIVNEPSGPDTCPSTEGSNNDSSFDGKLMPKEKYSVPMEIGASLMRFIKGKGGGTQEEIEEETGVKILFPSSRKEDSITIEGTTAESVTRASKKIQSIIDKAVTGRDFDYSHFVSLPLAIHPGLVEKLVNFQNTILGVAAPCKNENLDSATGGDTSEEEEKGRHSTKVSVELKAEKSEVNIMNDQHSTKVPLVAIELKTDDASTLGKVNTTSIPLVSYHPKESKSPHSETCSSKLIELGIERSIFIKPKTFHLTVLMLKLWNKDRVKAAAEVLQSVSLKVKDALDNRPVIIRLKGLDCMRGSLSKARVLYAPVEVIGGEDRLLRACQVIIDAFVEAGLVIEKDVQQKLKLHATLMNARHRKRKKGTRMVDSFDARGIFDLYGSEEWGEYPIQEAHLSQRFMFDENGYYHCCTSIPFPEECK</sequence>
<evidence type="ECO:0000313" key="4">
    <source>
        <dbReference type="EMBL" id="KAL3840873.1"/>
    </source>
</evidence>
<keyword evidence="1" id="KW-0694">RNA-binding</keyword>
<keyword evidence="5" id="KW-1185">Reference proteome</keyword>
<dbReference type="EMBL" id="JBJXBP010000003">
    <property type="protein sequence ID" value="KAL3840873.1"/>
    <property type="molecule type" value="Genomic_DNA"/>
</dbReference>
<dbReference type="PROSITE" id="PS50084">
    <property type="entry name" value="KH_TYPE_1"/>
    <property type="match status" value="1"/>
</dbReference>
<accession>A0ABD3TY04</accession>
<dbReference type="InterPro" id="IPR019510">
    <property type="entry name" value="AKAP7-like_phosphoesterase"/>
</dbReference>
<evidence type="ECO:0000256" key="2">
    <source>
        <dbReference type="SAM" id="MobiDB-lite"/>
    </source>
</evidence>
<dbReference type="Pfam" id="PF00013">
    <property type="entry name" value="KH_1"/>
    <property type="match status" value="1"/>
</dbReference>
<organism evidence="4 5">
    <name type="scientific">Penstemon smallii</name>
    <dbReference type="NCBI Taxonomy" id="265156"/>
    <lineage>
        <taxon>Eukaryota</taxon>
        <taxon>Viridiplantae</taxon>
        <taxon>Streptophyta</taxon>
        <taxon>Embryophyta</taxon>
        <taxon>Tracheophyta</taxon>
        <taxon>Spermatophyta</taxon>
        <taxon>Magnoliopsida</taxon>
        <taxon>eudicotyledons</taxon>
        <taxon>Gunneridae</taxon>
        <taxon>Pentapetalae</taxon>
        <taxon>asterids</taxon>
        <taxon>lamiids</taxon>
        <taxon>Lamiales</taxon>
        <taxon>Plantaginaceae</taxon>
        <taxon>Cheloneae</taxon>
        <taxon>Penstemon</taxon>
    </lineage>
</organism>
<dbReference type="Pfam" id="PF10469">
    <property type="entry name" value="AKAP7_NLS"/>
    <property type="match status" value="1"/>
</dbReference>
<dbReference type="SUPFAM" id="SSF55144">
    <property type="entry name" value="LigT-like"/>
    <property type="match status" value="1"/>
</dbReference>
<name>A0ABD3TY04_9LAMI</name>
<feature type="region of interest" description="Disordered" evidence="2">
    <location>
        <begin position="100"/>
        <end position="134"/>
    </location>
</feature>
<dbReference type="Gene3D" id="3.90.1140.10">
    <property type="entry name" value="Cyclic phosphodiesterase"/>
    <property type="match status" value="1"/>
</dbReference>
<gene>
    <name evidence="4" type="ORF">ACJIZ3_025464</name>
</gene>
<dbReference type="SUPFAM" id="SSF54791">
    <property type="entry name" value="Eukaryotic type KH-domain (KH-domain type I)"/>
    <property type="match status" value="1"/>
</dbReference>
<dbReference type="PANTHER" id="PTHR13360:SF1">
    <property type="entry name" value="ACTIVATING SIGNAL COINTEGRATOR 1 COMPLEX SUBUNIT 1"/>
    <property type="match status" value="1"/>
</dbReference>
<dbReference type="InterPro" id="IPR009210">
    <property type="entry name" value="ASCC1"/>
</dbReference>